<dbReference type="Proteomes" id="UP000823561">
    <property type="component" value="Chromosome 19"/>
</dbReference>
<dbReference type="PANTHER" id="PTHR47595:SF1">
    <property type="entry name" value="MYB_SANT-LIKE DNA-BINDING DOMAIN-CONTAINING PROTEIN"/>
    <property type="match status" value="1"/>
</dbReference>
<reference evidence="3" key="1">
    <citation type="submission" date="2020-10" db="EMBL/GenBank/DDBJ databases">
        <title>Chromosome-scale genome assembly of the Allis shad, Alosa alosa.</title>
        <authorList>
            <person name="Margot Z."/>
            <person name="Christophe K."/>
            <person name="Cabau C."/>
            <person name="Louis A."/>
            <person name="Berthelot C."/>
            <person name="Parey E."/>
            <person name="Roest Crollius H."/>
            <person name="Montfort J."/>
            <person name="Robinson-Rechavi M."/>
            <person name="Bucao C."/>
            <person name="Bouchez O."/>
            <person name="Gislard M."/>
            <person name="Lluch J."/>
            <person name="Milhes M."/>
            <person name="Lampietro C."/>
            <person name="Lopez Roques C."/>
            <person name="Donnadieu C."/>
            <person name="Braasch I."/>
            <person name="Desvignes T."/>
            <person name="Postlethwait J."/>
            <person name="Bobe J."/>
            <person name="Guiguen Y."/>
        </authorList>
    </citation>
    <scope>NUCLEOTIDE SEQUENCE</scope>
    <source>
        <strain evidence="3">M-15738</strain>
        <tissue evidence="3">Blood</tissue>
    </source>
</reference>
<proteinExistence type="predicted"/>
<comment type="caution">
    <text evidence="3">The sequence shown here is derived from an EMBL/GenBank/DDBJ whole genome shotgun (WGS) entry which is preliminary data.</text>
</comment>
<dbReference type="AlphaFoldDB" id="A0AAV6FTL7"/>
<gene>
    <name evidence="3" type="ORF">AALO_G00249460</name>
</gene>
<dbReference type="InterPro" id="IPR044822">
    <property type="entry name" value="Myb_DNA-bind_4"/>
</dbReference>
<feature type="domain" description="Myb/SANT-like DNA-binding" evidence="2">
    <location>
        <begin position="500"/>
        <end position="584"/>
    </location>
</feature>
<evidence type="ECO:0000259" key="2">
    <source>
        <dbReference type="Pfam" id="PF13837"/>
    </source>
</evidence>
<dbReference type="Gene3D" id="1.10.10.60">
    <property type="entry name" value="Homeodomain-like"/>
    <property type="match status" value="5"/>
</dbReference>
<protein>
    <recommendedName>
        <fullName evidence="2">Myb/SANT-like DNA-binding domain-containing protein</fullName>
    </recommendedName>
</protein>
<keyword evidence="4" id="KW-1185">Reference proteome</keyword>
<dbReference type="EMBL" id="JADWDJ010000019">
    <property type="protein sequence ID" value="KAG5266070.1"/>
    <property type="molecule type" value="Genomic_DNA"/>
</dbReference>
<evidence type="ECO:0000256" key="1">
    <source>
        <dbReference type="SAM" id="MobiDB-lite"/>
    </source>
</evidence>
<accession>A0AAV6FTL7</accession>
<feature type="region of interest" description="Disordered" evidence="1">
    <location>
        <begin position="94"/>
        <end position="116"/>
    </location>
</feature>
<feature type="domain" description="Myb/SANT-like DNA-binding" evidence="2">
    <location>
        <begin position="374"/>
        <end position="456"/>
    </location>
</feature>
<feature type="domain" description="Myb/SANT-like DNA-binding" evidence="2">
    <location>
        <begin position="128"/>
        <end position="207"/>
    </location>
</feature>
<name>A0AAV6FTL7_9TELE</name>
<feature type="domain" description="Myb/SANT-like DNA-binding" evidence="2">
    <location>
        <begin position="3"/>
        <end position="85"/>
    </location>
</feature>
<feature type="domain" description="Myb/SANT-like DNA-binding" evidence="2">
    <location>
        <begin position="255"/>
        <end position="338"/>
    </location>
</feature>
<dbReference type="Pfam" id="PF13837">
    <property type="entry name" value="Myb_DNA-bind_4"/>
    <property type="match status" value="5"/>
</dbReference>
<organism evidence="3 4">
    <name type="scientific">Alosa alosa</name>
    <name type="common">allis shad</name>
    <dbReference type="NCBI Taxonomy" id="278164"/>
    <lineage>
        <taxon>Eukaryota</taxon>
        <taxon>Metazoa</taxon>
        <taxon>Chordata</taxon>
        <taxon>Craniata</taxon>
        <taxon>Vertebrata</taxon>
        <taxon>Euteleostomi</taxon>
        <taxon>Actinopterygii</taxon>
        <taxon>Neopterygii</taxon>
        <taxon>Teleostei</taxon>
        <taxon>Clupei</taxon>
        <taxon>Clupeiformes</taxon>
        <taxon>Clupeoidei</taxon>
        <taxon>Clupeidae</taxon>
        <taxon>Alosa</taxon>
    </lineage>
</organism>
<sequence length="895" mass="102096">MGSNWNYHEIIELLSVRAVDEIHGAITGTVCDSVIYDRIVEMLRERGVRRTKSQVISKLKSLRRQYHHYHDNGRQSWMYFDVCDTIWGNNRSTSSVGVESSVTDPDPDRTELENKKTPTCRTNNVTNENWSDYETTELLSARAKDDIHCQISGTRSDAMVYYRIVDILRVKGIHRSKPQVLSKLKSLRKHYRNLRESGNGQHWMFFDICQTIWGDCSSESPAGEESLEAEIDVTLEGTVEPESKTTEHRADLMANWTHHEVKELLSNVTRAEDEVDSRMTGHAHDTVVYDRITDILHEKGIHRSKSQIIKKLKTLRKQYYNCRESDNGRSWIYFDSCQTIWKDRRSPSPNITAVENMLEPADVEGTTYSDNNHSRWTSYEILELLSTRLLEEIDSQMSGTARDAVVFDWISDTLHKKGIHKSRGQIITKLKYLKKQYLACRKSDGEQSWMYFDTCQRIWGKSHSTSPTVVDGTLEADFDFEGKDDLKGKKRRKHETEIASNWSHSETSQLLSVCAEEEFDGQMSGSATDALLYERISDILHERGVHKSKSQVIDRLKALKSKYLKINDHYQRTGNERHWLYFDICQSIWGNGHTANSKPILRLDSEEATSDSMDSDGSGSRFQFAPYLLSGALRKQFTVPMLDLECLLSAKVKLRQEGLLDSHLKSNLDHVIEALDAMPASKRRDVSLLVEGERHLVKFVSGNPSLHYTVRQGAAGPELLQRVQVGARLTCASIAKTHFVGHRCRDEFESCMVRAQQVVAASDGGLANVELKIACGELRLTYTTPQPQDTIEIRPQHRVNLGKALTLQKVLEVKNSMEKEGALSRGLQACFQHLLANHSQYQGENSRIVLQSDGEMVELISGRHTYHSAQHFIFTDAGSQVQSHKVQDIDLWDDE</sequence>
<evidence type="ECO:0000313" key="4">
    <source>
        <dbReference type="Proteomes" id="UP000823561"/>
    </source>
</evidence>
<evidence type="ECO:0000313" key="3">
    <source>
        <dbReference type="EMBL" id="KAG5266070.1"/>
    </source>
</evidence>
<dbReference type="PANTHER" id="PTHR47595">
    <property type="entry name" value="HEAT SHOCK 70 KDA PROTEIN 14"/>
    <property type="match status" value="1"/>
</dbReference>
<feature type="compositionally biased region" description="Low complexity" evidence="1">
    <location>
        <begin position="94"/>
        <end position="103"/>
    </location>
</feature>
<feature type="compositionally biased region" description="Basic and acidic residues" evidence="1">
    <location>
        <begin position="106"/>
        <end position="116"/>
    </location>
</feature>